<evidence type="ECO:0000313" key="2">
    <source>
        <dbReference type="Proteomes" id="UP000541444"/>
    </source>
</evidence>
<evidence type="ECO:0000313" key="1">
    <source>
        <dbReference type="EMBL" id="KAF6165837.1"/>
    </source>
</evidence>
<proteinExistence type="predicted"/>
<name>A0A7J7NF99_9MAGN</name>
<gene>
    <name evidence="1" type="ORF">GIB67_012734</name>
</gene>
<dbReference type="EMBL" id="JACGCM010000816">
    <property type="protein sequence ID" value="KAF6165837.1"/>
    <property type="molecule type" value="Genomic_DNA"/>
</dbReference>
<dbReference type="Proteomes" id="UP000541444">
    <property type="component" value="Unassembled WGS sequence"/>
</dbReference>
<sequence length="74" mass="8681">TNNLDLPFFRTQGRLELGTLILIEIDFYLNWETATNLGWASLTGFKLKTKIQNIKSTQVVRWVDDPMRDVSHHY</sequence>
<reference evidence="1 2" key="1">
    <citation type="journal article" date="2020" name="IScience">
        <title>Genome Sequencing of the Endangered Kingdonia uniflora (Circaeasteraceae, Ranunculales) Reveals Potential Mechanisms of Evolutionary Specialization.</title>
        <authorList>
            <person name="Sun Y."/>
            <person name="Deng T."/>
            <person name="Zhang A."/>
            <person name="Moore M.J."/>
            <person name="Landis J.B."/>
            <person name="Lin N."/>
            <person name="Zhang H."/>
            <person name="Zhang X."/>
            <person name="Huang J."/>
            <person name="Zhang X."/>
            <person name="Sun H."/>
            <person name="Wang H."/>
        </authorList>
    </citation>
    <scope>NUCLEOTIDE SEQUENCE [LARGE SCALE GENOMIC DNA]</scope>
    <source>
        <strain evidence="1">TB1705</strain>
        <tissue evidence="1">Leaf</tissue>
    </source>
</reference>
<accession>A0A7J7NF99</accession>
<feature type="non-terminal residue" evidence="1">
    <location>
        <position position="74"/>
    </location>
</feature>
<comment type="caution">
    <text evidence="1">The sequence shown here is derived from an EMBL/GenBank/DDBJ whole genome shotgun (WGS) entry which is preliminary data.</text>
</comment>
<keyword evidence="2" id="KW-1185">Reference proteome</keyword>
<organism evidence="1 2">
    <name type="scientific">Kingdonia uniflora</name>
    <dbReference type="NCBI Taxonomy" id="39325"/>
    <lineage>
        <taxon>Eukaryota</taxon>
        <taxon>Viridiplantae</taxon>
        <taxon>Streptophyta</taxon>
        <taxon>Embryophyta</taxon>
        <taxon>Tracheophyta</taxon>
        <taxon>Spermatophyta</taxon>
        <taxon>Magnoliopsida</taxon>
        <taxon>Ranunculales</taxon>
        <taxon>Circaeasteraceae</taxon>
        <taxon>Kingdonia</taxon>
    </lineage>
</organism>
<protein>
    <submittedName>
        <fullName evidence="1">Uncharacterized protein</fullName>
    </submittedName>
</protein>
<dbReference type="AlphaFoldDB" id="A0A7J7NF99"/>